<dbReference type="Gene3D" id="3.80.10.10">
    <property type="entry name" value="Ribonuclease Inhibitor"/>
    <property type="match status" value="2"/>
</dbReference>
<gene>
    <name evidence="4" type="ORF">ES674_02745</name>
</gene>
<accession>A0A5D0RDU4</accession>
<dbReference type="InterPro" id="IPR026906">
    <property type="entry name" value="LRR_5"/>
</dbReference>
<feature type="domain" description="Secretion system C-terminal sorting" evidence="3">
    <location>
        <begin position="354"/>
        <end position="421"/>
    </location>
</feature>
<keyword evidence="5" id="KW-1185">Reference proteome</keyword>
<comment type="caution">
    <text evidence="4">The sequence shown here is derived from an EMBL/GenBank/DDBJ whole genome shotgun (WGS) entry which is preliminary data.</text>
</comment>
<dbReference type="RefSeq" id="WP_148402451.1">
    <property type="nucleotide sequence ID" value="NZ_VSKK01000001.1"/>
</dbReference>
<keyword evidence="1 2" id="KW-0732">Signal</keyword>
<evidence type="ECO:0000256" key="1">
    <source>
        <dbReference type="ARBA" id="ARBA00022729"/>
    </source>
</evidence>
<name>A0A5D0RDU4_9FLAO</name>
<dbReference type="AlphaFoldDB" id="A0A5D0RDU4"/>
<evidence type="ECO:0000259" key="3">
    <source>
        <dbReference type="Pfam" id="PF18962"/>
    </source>
</evidence>
<reference evidence="4 5" key="1">
    <citation type="submission" date="2019-08" db="EMBL/GenBank/DDBJ databases">
        <title>Genomes of Antarctic Bizionia species.</title>
        <authorList>
            <person name="Bowman J.P."/>
        </authorList>
    </citation>
    <scope>NUCLEOTIDE SEQUENCE [LARGE SCALE GENOMIC DNA]</scope>
    <source>
        <strain evidence="4 5">ADA-4</strain>
    </source>
</reference>
<dbReference type="EMBL" id="VSKK01000001">
    <property type="protein sequence ID" value="TYB78714.1"/>
    <property type="molecule type" value="Genomic_DNA"/>
</dbReference>
<evidence type="ECO:0000256" key="2">
    <source>
        <dbReference type="SAM" id="SignalP"/>
    </source>
</evidence>
<feature type="chain" id="PRO_5022938664" evidence="2">
    <location>
        <begin position="20"/>
        <end position="422"/>
    </location>
</feature>
<evidence type="ECO:0000313" key="4">
    <source>
        <dbReference type="EMBL" id="TYB78714.1"/>
    </source>
</evidence>
<organism evidence="4 5">
    <name type="scientific">Bizionia myxarmorum</name>
    <dbReference type="NCBI Taxonomy" id="291186"/>
    <lineage>
        <taxon>Bacteria</taxon>
        <taxon>Pseudomonadati</taxon>
        <taxon>Bacteroidota</taxon>
        <taxon>Flavobacteriia</taxon>
        <taxon>Flavobacteriales</taxon>
        <taxon>Flavobacteriaceae</taxon>
        <taxon>Bizionia</taxon>
    </lineage>
</organism>
<dbReference type="Pfam" id="PF13306">
    <property type="entry name" value="LRR_5"/>
    <property type="match status" value="1"/>
</dbReference>
<sequence>MKLTLFLFLSLFSIIISQSQTFNDGILEYTVTDATNNFVSVKKYNNNCPTSNLVIPENVTDNSITYTITSIADFGFSNCSSLTNVLLPNGINRIGSAAFRNSTALITINFPSSLTYIDAEAFSGCSSLTNLTFPSGLTNLQSKAFKDCTSLTQIMLPDSITYLGLQVFMGCTDLTTVNLSNGLSSINGSVFYGCTSLINVTIPDNITTIGTYGFYGCINLTDIILPPNLDIIADVAFFGCTSLSSINFPETLTSIGVQSFFNTNLNSISIPSSVTTIKSEAFKSCDNLTNVSVNWNNPLAIDADVFDNVPINTIPLTVPAGTIPDYQAAPVWQDFESFNELSISDFELAESISLYPNPTSDILRIELNQISALKKVLIYNHLGQIVSEEDTTKIDVSNYSKGMYFAQIETTLGKSVKKFIVK</sequence>
<proteinExistence type="predicted"/>
<evidence type="ECO:0000313" key="5">
    <source>
        <dbReference type="Proteomes" id="UP000323720"/>
    </source>
</evidence>
<protein>
    <submittedName>
        <fullName evidence="4">Leucine-rich repeat protein</fullName>
    </submittedName>
</protein>
<dbReference type="OrthoDB" id="1824882at2"/>
<dbReference type="InterPro" id="IPR053139">
    <property type="entry name" value="Surface_bspA-like"/>
</dbReference>
<dbReference type="PANTHER" id="PTHR45661">
    <property type="entry name" value="SURFACE ANTIGEN"/>
    <property type="match status" value="1"/>
</dbReference>
<dbReference type="InterPro" id="IPR032675">
    <property type="entry name" value="LRR_dom_sf"/>
</dbReference>
<dbReference type="NCBIfam" id="TIGR04183">
    <property type="entry name" value="Por_Secre_tail"/>
    <property type="match status" value="1"/>
</dbReference>
<feature type="signal peptide" evidence="2">
    <location>
        <begin position="1"/>
        <end position="19"/>
    </location>
</feature>
<dbReference type="SUPFAM" id="SSF52058">
    <property type="entry name" value="L domain-like"/>
    <property type="match status" value="1"/>
</dbReference>
<dbReference type="Proteomes" id="UP000323720">
    <property type="component" value="Unassembled WGS sequence"/>
</dbReference>
<dbReference type="Pfam" id="PF18962">
    <property type="entry name" value="Por_Secre_tail"/>
    <property type="match status" value="1"/>
</dbReference>
<dbReference type="InterPro" id="IPR026444">
    <property type="entry name" value="Secre_tail"/>
</dbReference>
<dbReference type="PANTHER" id="PTHR45661:SF3">
    <property type="entry name" value="IG-LIKE DOMAIN-CONTAINING PROTEIN"/>
    <property type="match status" value="1"/>
</dbReference>